<evidence type="ECO:0000256" key="3">
    <source>
        <dbReference type="ARBA" id="ARBA00022490"/>
    </source>
</evidence>
<comment type="subcellular location">
    <subcellularLocation>
        <location evidence="2">Cytoplasm</location>
    </subcellularLocation>
    <subcellularLocation>
        <location evidence="1">Nucleus</location>
    </subcellularLocation>
</comment>
<dbReference type="InterPro" id="IPR033464">
    <property type="entry name" value="CSN8_PSD8_EIF3K"/>
</dbReference>
<sequence length="212" mass="23152">MAIPVDGSAAGPSTSGFTALLDAIRARHFAQLADILDTSELEIAASGASKPQDWPYAVHVLAHVVNHDLNSARFVWKRTPVSVKESSPELVAAWKIVQNMWTHDHAGVYKALKGFDWTELVQPITGAIGDNYSTSMLRLLSTAYSTVSVADASGFLGLSENETVTFLTQQHGWVLDPASQMLTVRPMSTVSNKKTDSSQLQNLTEYVFHLEH</sequence>
<evidence type="ECO:0000256" key="5">
    <source>
        <dbReference type="ARBA" id="ARBA00023242"/>
    </source>
</evidence>
<protein>
    <recommendedName>
        <fullName evidence="6">CSN8/PSMD8/EIF3K domain-containing protein</fullName>
    </recommendedName>
</protein>
<name>A0A8T0HFW0_CERPU</name>
<organism evidence="7 8">
    <name type="scientific">Ceratodon purpureus</name>
    <name type="common">Fire moss</name>
    <name type="synonym">Dicranum purpureum</name>
    <dbReference type="NCBI Taxonomy" id="3225"/>
    <lineage>
        <taxon>Eukaryota</taxon>
        <taxon>Viridiplantae</taxon>
        <taxon>Streptophyta</taxon>
        <taxon>Embryophyta</taxon>
        <taxon>Bryophyta</taxon>
        <taxon>Bryophytina</taxon>
        <taxon>Bryopsida</taxon>
        <taxon>Dicranidae</taxon>
        <taxon>Pseudoditrichales</taxon>
        <taxon>Ditrichaceae</taxon>
        <taxon>Ceratodon</taxon>
    </lineage>
</organism>
<evidence type="ECO:0000313" key="7">
    <source>
        <dbReference type="EMBL" id="KAG0570651.1"/>
    </source>
</evidence>
<gene>
    <name evidence="7" type="ORF">KC19_6G177700</name>
</gene>
<keyword evidence="8" id="KW-1185">Reference proteome</keyword>
<dbReference type="GO" id="GO:0008180">
    <property type="term" value="C:COP9 signalosome"/>
    <property type="evidence" value="ECO:0007669"/>
    <property type="project" value="UniProtKB-KW"/>
</dbReference>
<dbReference type="EMBL" id="CM026427">
    <property type="protein sequence ID" value="KAG0570651.1"/>
    <property type="molecule type" value="Genomic_DNA"/>
</dbReference>
<dbReference type="GO" id="GO:0005737">
    <property type="term" value="C:cytoplasm"/>
    <property type="evidence" value="ECO:0007669"/>
    <property type="project" value="UniProtKB-SubCell"/>
</dbReference>
<accession>A0A8T0HFW0</accession>
<keyword evidence="5" id="KW-0539">Nucleus</keyword>
<evidence type="ECO:0000256" key="4">
    <source>
        <dbReference type="ARBA" id="ARBA00022790"/>
    </source>
</evidence>
<dbReference type="GO" id="GO:0010387">
    <property type="term" value="P:COP9 signalosome assembly"/>
    <property type="evidence" value="ECO:0007669"/>
    <property type="project" value="InterPro"/>
</dbReference>
<keyword evidence="3" id="KW-0963">Cytoplasm</keyword>
<evidence type="ECO:0000256" key="1">
    <source>
        <dbReference type="ARBA" id="ARBA00004123"/>
    </source>
</evidence>
<dbReference type="Proteomes" id="UP000822688">
    <property type="component" value="Chromosome 6"/>
</dbReference>
<keyword evidence="4" id="KW-0736">Signalosome</keyword>
<comment type="caution">
    <text evidence="7">The sequence shown here is derived from an EMBL/GenBank/DDBJ whole genome shotgun (WGS) entry which is preliminary data.</text>
</comment>
<dbReference type="InterPro" id="IPR033205">
    <property type="entry name" value="COP9_CSN8"/>
</dbReference>
<feature type="domain" description="CSN8/PSMD8/EIF3K" evidence="6">
    <location>
        <begin position="52"/>
        <end position="187"/>
    </location>
</feature>
<evidence type="ECO:0000313" key="8">
    <source>
        <dbReference type="Proteomes" id="UP000822688"/>
    </source>
</evidence>
<dbReference type="PANTHER" id="PTHR13339">
    <property type="entry name" value="COP9 SIGNALOSOME COMPLEX SUBUNIT 8"/>
    <property type="match status" value="1"/>
</dbReference>
<dbReference type="Pfam" id="PF10075">
    <property type="entry name" value="CSN8_PSD8_EIF3K"/>
    <property type="match status" value="1"/>
</dbReference>
<dbReference type="GO" id="GO:0000338">
    <property type="term" value="P:protein deneddylation"/>
    <property type="evidence" value="ECO:0007669"/>
    <property type="project" value="InterPro"/>
</dbReference>
<evidence type="ECO:0000259" key="6">
    <source>
        <dbReference type="Pfam" id="PF10075"/>
    </source>
</evidence>
<dbReference type="AlphaFoldDB" id="A0A8T0HFW0"/>
<evidence type="ECO:0000256" key="2">
    <source>
        <dbReference type="ARBA" id="ARBA00004496"/>
    </source>
</evidence>
<dbReference type="PANTHER" id="PTHR13339:SF0">
    <property type="entry name" value="COP9 SIGNALOSOME COMPLEX SUBUNIT 8"/>
    <property type="match status" value="1"/>
</dbReference>
<proteinExistence type="predicted"/>
<reference evidence="7 8" key="1">
    <citation type="submission" date="2020-06" db="EMBL/GenBank/DDBJ databases">
        <title>WGS assembly of Ceratodon purpureus strain R40.</title>
        <authorList>
            <person name="Carey S.B."/>
            <person name="Jenkins J."/>
            <person name="Shu S."/>
            <person name="Lovell J.T."/>
            <person name="Sreedasyam A."/>
            <person name="Maumus F."/>
            <person name="Tiley G.P."/>
            <person name="Fernandez-Pozo N."/>
            <person name="Barry K."/>
            <person name="Chen C."/>
            <person name="Wang M."/>
            <person name="Lipzen A."/>
            <person name="Daum C."/>
            <person name="Saski C.A."/>
            <person name="Payton A.C."/>
            <person name="Mcbreen J.C."/>
            <person name="Conrad R.E."/>
            <person name="Kollar L.M."/>
            <person name="Olsson S."/>
            <person name="Huttunen S."/>
            <person name="Landis J.B."/>
            <person name="Wickett N.J."/>
            <person name="Johnson M.G."/>
            <person name="Rensing S.A."/>
            <person name="Grimwood J."/>
            <person name="Schmutz J."/>
            <person name="Mcdaniel S.F."/>
        </authorList>
    </citation>
    <scope>NUCLEOTIDE SEQUENCE [LARGE SCALE GENOMIC DNA]</scope>
    <source>
        <strain evidence="7 8">R40</strain>
    </source>
</reference>